<reference evidence="2" key="1">
    <citation type="journal article" date="2019" name="Int. J. Syst. Evol. Microbiol.">
        <title>The Global Catalogue of Microorganisms (GCM) 10K type strain sequencing project: providing services to taxonomists for standard genome sequencing and annotation.</title>
        <authorList>
            <consortium name="The Broad Institute Genomics Platform"/>
            <consortium name="The Broad Institute Genome Sequencing Center for Infectious Disease"/>
            <person name="Wu L."/>
            <person name="Ma J."/>
        </authorList>
    </citation>
    <scope>NUCLEOTIDE SEQUENCE [LARGE SCALE GENOMIC DNA]</scope>
    <source>
        <strain evidence="2">JCM 18720</strain>
    </source>
</reference>
<gene>
    <name evidence="1" type="ORF">GCM10025772_07760</name>
</gene>
<dbReference type="EMBL" id="BAABLF010000005">
    <property type="protein sequence ID" value="GAA5188250.1"/>
    <property type="molecule type" value="Genomic_DNA"/>
</dbReference>
<sequence>MEAATSPSVSDGGWARASLPTVQRPDVADFNEEWSVLFSPITLTDSLRHLAPLKWVATALLLLLGGCSSTPSTQSGGERSPLVALLAPSNATPLVPLAAGIEPPQAVTLLWVAPPAALHTPIGAEERTSLPTAHRVLNLIAPVFAHSPLIHRVQLIEEHVSVGPVQPASTHSPYHTALPKLDDQNGRWLALVTVDLVSHGPYQTLTGMQSLPKDSLEYRAELALFDYPRGQLLIWAQGRSACTGLHSDSAVSTPAPGCSVTMTLQDLARGLALELDRMPQRMMQEKIVEAPLRARLESGALANLLLLLVMLTLWRRQNVTDPQAPR</sequence>
<proteinExistence type="predicted"/>
<dbReference type="Proteomes" id="UP001501600">
    <property type="component" value="Unassembled WGS sequence"/>
</dbReference>
<keyword evidence="2" id="KW-1185">Reference proteome</keyword>
<evidence type="ECO:0000313" key="2">
    <source>
        <dbReference type="Proteomes" id="UP001501600"/>
    </source>
</evidence>
<protein>
    <submittedName>
        <fullName evidence="1">Uncharacterized protein</fullName>
    </submittedName>
</protein>
<accession>A0ABP9RXF6</accession>
<name>A0ABP9RXF6_9GAMM</name>
<organism evidence="1 2">
    <name type="scientific">Ferrimonas gelatinilytica</name>
    <dbReference type="NCBI Taxonomy" id="1255257"/>
    <lineage>
        <taxon>Bacteria</taxon>
        <taxon>Pseudomonadati</taxon>
        <taxon>Pseudomonadota</taxon>
        <taxon>Gammaproteobacteria</taxon>
        <taxon>Alteromonadales</taxon>
        <taxon>Ferrimonadaceae</taxon>
        <taxon>Ferrimonas</taxon>
    </lineage>
</organism>
<comment type="caution">
    <text evidence="1">The sequence shown here is derived from an EMBL/GenBank/DDBJ whole genome shotgun (WGS) entry which is preliminary data.</text>
</comment>
<evidence type="ECO:0000313" key="1">
    <source>
        <dbReference type="EMBL" id="GAA5188250.1"/>
    </source>
</evidence>